<dbReference type="GO" id="GO:0005990">
    <property type="term" value="P:lactose catabolic process"/>
    <property type="evidence" value="ECO:0007669"/>
    <property type="project" value="TreeGrafter"/>
</dbReference>
<dbReference type="SUPFAM" id="SSF49785">
    <property type="entry name" value="Galactose-binding domain-like"/>
    <property type="match status" value="2"/>
</dbReference>
<dbReference type="GO" id="GO:0009341">
    <property type="term" value="C:beta-galactosidase complex"/>
    <property type="evidence" value="ECO:0007669"/>
    <property type="project" value="InterPro"/>
</dbReference>
<organism evidence="8">
    <name type="scientific">gut metagenome</name>
    <dbReference type="NCBI Taxonomy" id="749906"/>
    <lineage>
        <taxon>unclassified sequences</taxon>
        <taxon>metagenomes</taxon>
        <taxon>organismal metagenomes</taxon>
    </lineage>
</organism>
<evidence type="ECO:0000256" key="4">
    <source>
        <dbReference type="ARBA" id="ARBA00022801"/>
    </source>
</evidence>
<dbReference type="Pfam" id="PF00703">
    <property type="entry name" value="Glyco_hydro_2"/>
    <property type="match status" value="1"/>
</dbReference>
<dbReference type="SMART" id="SM01038">
    <property type="entry name" value="Bgal_small_N"/>
    <property type="match status" value="1"/>
</dbReference>
<dbReference type="Pfam" id="PF02929">
    <property type="entry name" value="Bgal_small_N"/>
    <property type="match status" value="1"/>
</dbReference>
<dbReference type="InterPro" id="IPR004199">
    <property type="entry name" value="B-gal_small/dom_5"/>
</dbReference>
<dbReference type="Gene3D" id="2.70.98.10">
    <property type="match status" value="1"/>
</dbReference>
<evidence type="ECO:0000259" key="7">
    <source>
        <dbReference type="PROSITE" id="PS50022"/>
    </source>
</evidence>
<dbReference type="InterPro" id="IPR050347">
    <property type="entry name" value="Bact_Beta-galactosidase"/>
</dbReference>
<comment type="caution">
    <text evidence="8">The sequence shown here is derived from an EMBL/GenBank/DDBJ whole genome shotgun (WGS) entry which is preliminary data.</text>
</comment>
<dbReference type="GO" id="GO:0004565">
    <property type="term" value="F:beta-galactosidase activity"/>
    <property type="evidence" value="ECO:0007669"/>
    <property type="project" value="UniProtKB-EC"/>
</dbReference>
<dbReference type="Pfam" id="PF00754">
    <property type="entry name" value="F5_F8_type_C"/>
    <property type="match status" value="1"/>
</dbReference>
<protein>
    <recommendedName>
        <fullName evidence="3">beta-galactosidase</fullName>
        <ecNumber evidence="3">3.2.1.23</ecNumber>
    </recommendedName>
    <alternativeName>
        <fullName evidence="6">Lactase</fullName>
    </alternativeName>
</protein>
<dbReference type="SMART" id="SM00231">
    <property type="entry name" value="FA58C"/>
    <property type="match status" value="1"/>
</dbReference>
<evidence type="ECO:0000256" key="5">
    <source>
        <dbReference type="ARBA" id="ARBA00023295"/>
    </source>
</evidence>
<dbReference type="PRINTS" id="PR00132">
    <property type="entry name" value="GLHYDRLASE2"/>
</dbReference>
<dbReference type="Gene3D" id="2.60.120.260">
    <property type="entry name" value="Galactose-binding domain-like"/>
    <property type="match status" value="2"/>
</dbReference>
<keyword evidence="4 8" id="KW-0378">Hydrolase</keyword>
<gene>
    <name evidence="8" type="ORF">EVA_14075</name>
</gene>
<dbReference type="InterPro" id="IPR017853">
    <property type="entry name" value="GH"/>
</dbReference>
<comment type="similarity">
    <text evidence="2">Belongs to the glycosyl hydrolase 2 family.</text>
</comment>
<reference evidence="8" key="1">
    <citation type="journal article" date="2012" name="PLoS ONE">
        <title>Gene sets for utilization of primary and secondary nutrition supplies in the distal gut of endangered iberian lynx.</title>
        <authorList>
            <person name="Alcaide M."/>
            <person name="Messina E."/>
            <person name="Richter M."/>
            <person name="Bargiela R."/>
            <person name="Peplies J."/>
            <person name="Huws S.A."/>
            <person name="Newbold C.J."/>
            <person name="Golyshin P.N."/>
            <person name="Simon M.A."/>
            <person name="Lopez G."/>
            <person name="Yakimov M.M."/>
            <person name="Ferrer M."/>
        </authorList>
    </citation>
    <scope>NUCLEOTIDE SEQUENCE</scope>
</reference>
<dbReference type="InterPro" id="IPR000421">
    <property type="entry name" value="FA58C"/>
</dbReference>
<dbReference type="InterPro" id="IPR008979">
    <property type="entry name" value="Galactose-bd-like_sf"/>
</dbReference>
<evidence type="ECO:0000256" key="3">
    <source>
        <dbReference type="ARBA" id="ARBA00012756"/>
    </source>
</evidence>
<dbReference type="InterPro" id="IPR014718">
    <property type="entry name" value="GH-type_carb-bd"/>
</dbReference>
<dbReference type="Gene3D" id="3.20.20.80">
    <property type="entry name" value="Glycosidases"/>
    <property type="match status" value="1"/>
</dbReference>
<dbReference type="SUPFAM" id="SSF49303">
    <property type="entry name" value="beta-Galactosidase/glucuronidase domain"/>
    <property type="match status" value="2"/>
</dbReference>
<dbReference type="EMBL" id="AMCI01004570">
    <property type="protein sequence ID" value="EJW97820.1"/>
    <property type="molecule type" value="Genomic_DNA"/>
</dbReference>
<name>J9CCW5_9ZZZZ</name>
<dbReference type="SUPFAM" id="SSF74650">
    <property type="entry name" value="Galactose mutarotase-like"/>
    <property type="match status" value="1"/>
</dbReference>
<dbReference type="InterPro" id="IPR006103">
    <property type="entry name" value="Glyco_hydro_2_cat"/>
</dbReference>
<dbReference type="PANTHER" id="PTHR46323">
    <property type="entry name" value="BETA-GALACTOSIDASE"/>
    <property type="match status" value="1"/>
</dbReference>
<accession>J9CCW5</accession>
<sequence>MSLNKEQPHAWFFAFGDVESARQLLPQKSRFHVSLNGTWKFAWVGNPEEREQRFHEPSFDVSGWDDVTVPMQWNVAGIQKDGSLKYGVPIYANQPVIFQHKVAVDDWKGGVMRTPPQDWVTYKHRNEVGSYRRSFTVPEDWNGRQVYLNFDGVSSFFYLWVNGRYVGFTKNSRNTSSFDITPYLNKEGENTVAVAVYRNSDGSFLEAQDMFRLPGIFRNVSLTSTAKVQVRDLRVRPDLDANYQNGTVRIEADLRNLDKKKAKGYTIDYQLYANQLYSDENTLVEGVKGSVAVDELVQGGETQAVTTLDVPAPNLWSAEAPYRYTLVGQLKDKKGRVVETFSTGLGFCKVEIKETPASEDEFGLAGRYYYVNGKTVKLKGVNRQEIHPATGNVITPEQMEMEIMLMKQGNINHVRNSHYSCDPMWYYLCDKYGIYLEDEANIESHQYYYGAASLSHVPEFENAHVARVMELAHAHVNHPSIVIWSLGNEAGPGVNFVKAYEALHAFDPSRPVQYERNNDIVDMGSNQYPSIAWMRGAVTGKYDIKYPFHVSEYAHSMGNACGNLVDYWEAIESTNFFCGAAIWDWVDQALYHYDAKTGDRFLAYGGDFGDKPNSGMFCMNGILLPGHQPKPQYYEVKKVYQNIGVKAIDGLKDGRIEVFNKHYFTPLKGYDMVWSLWKDGQQISESNVFEGPRHIVGPREKATYRLPIDFAALEAGSEYFVKVQFRLAQDMPWAKKGFVQMEEQLALKAAEAHPAMTALTAGQPRPQVTETADFTTVKGEGFEVVFDNRQGTLHTLTYGGKQMLKEGEGPKLDGLRAPTDNDNWAYRQWWDKGLHNLKHTATQAAWINAKKKGDNTVQLMYTVVSQAPNAAQLLGGNSGYFSVKELTDRQFGADDFKFVTNQIWTVYPDGTLELQSSITSNDPALVLARLGYALQLPSELSQYTWYGRGPWNNYNDRCSGSFIEQHTSKVKDMFVDFPKPQSMGNREGIRWCALTDAQGNGIEFIAGGAPMSASALPWSALEMTLAPHPYQLPESTGTHLHLDAAVTGLGGNSCGQGGPLAPDRVKANEHAMSFLIRPVNGGKYTETAAASVAGEMPLSIARNRAGVVSITTEKKDAVLLYTLNGKRKEYTYTAPFALPEGGVVKAYYKDNKNVTAEQTFEKIEIVPLSVINASSEETGEGDAKNLVDGNLNTIWHTMYSVTVAKFPHWVDFDAAEVKKIKGFVYTPRQDGDNGNLKDYSLQVSLDNQNWKEVAKGTFERNAKPQQVMLKEPVEARYLRFTGLSSQNGADFASGAEFSVLAE</sequence>
<dbReference type="Gene3D" id="2.60.40.10">
    <property type="entry name" value="Immunoglobulins"/>
    <property type="match status" value="2"/>
</dbReference>
<dbReference type="InterPro" id="IPR013783">
    <property type="entry name" value="Ig-like_fold"/>
</dbReference>
<dbReference type="PANTHER" id="PTHR46323:SF2">
    <property type="entry name" value="BETA-GALACTOSIDASE"/>
    <property type="match status" value="1"/>
</dbReference>
<keyword evidence="5" id="KW-0326">Glycosidase</keyword>
<evidence type="ECO:0000256" key="1">
    <source>
        <dbReference type="ARBA" id="ARBA00001412"/>
    </source>
</evidence>
<dbReference type="InterPro" id="IPR006101">
    <property type="entry name" value="Glyco_hydro_2"/>
</dbReference>
<dbReference type="InterPro" id="IPR011013">
    <property type="entry name" value="Gal_mutarotase_sf_dom"/>
</dbReference>
<dbReference type="InterPro" id="IPR032312">
    <property type="entry name" value="LacZ_4"/>
</dbReference>
<evidence type="ECO:0000313" key="8">
    <source>
        <dbReference type="EMBL" id="EJW97820.1"/>
    </source>
</evidence>
<comment type="catalytic activity">
    <reaction evidence="1">
        <text>Hydrolysis of terminal non-reducing beta-D-galactose residues in beta-D-galactosides.</text>
        <dbReference type="EC" id="3.2.1.23"/>
    </reaction>
</comment>
<dbReference type="EC" id="3.2.1.23" evidence="3"/>
<dbReference type="InterPro" id="IPR006104">
    <property type="entry name" value="Glyco_hydro_2_N"/>
</dbReference>
<proteinExistence type="inferred from homology"/>
<dbReference type="Pfam" id="PF02837">
    <property type="entry name" value="Glyco_hydro_2_N"/>
    <property type="match status" value="1"/>
</dbReference>
<dbReference type="SUPFAM" id="SSF51445">
    <property type="entry name" value="(Trans)glycosidases"/>
    <property type="match status" value="1"/>
</dbReference>
<dbReference type="Pfam" id="PF16353">
    <property type="entry name" value="LacZ_4"/>
    <property type="match status" value="1"/>
</dbReference>
<dbReference type="GO" id="GO:0030246">
    <property type="term" value="F:carbohydrate binding"/>
    <property type="evidence" value="ECO:0007669"/>
    <property type="project" value="InterPro"/>
</dbReference>
<dbReference type="Pfam" id="PF02836">
    <property type="entry name" value="Glyco_hydro_2_C"/>
    <property type="match status" value="1"/>
</dbReference>
<dbReference type="InterPro" id="IPR036156">
    <property type="entry name" value="Beta-gal/glucu_dom_sf"/>
</dbReference>
<feature type="domain" description="F5/8 type C" evidence="7">
    <location>
        <begin position="1153"/>
        <end position="1302"/>
    </location>
</feature>
<dbReference type="PROSITE" id="PS50022">
    <property type="entry name" value="FA58C_3"/>
    <property type="match status" value="1"/>
</dbReference>
<evidence type="ECO:0000256" key="2">
    <source>
        <dbReference type="ARBA" id="ARBA00007401"/>
    </source>
</evidence>
<dbReference type="InterPro" id="IPR006102">
    <property type="entry name" value="Ig-like_GH2"/>
</dbReference>
<evidence type="ECO:0000256" key="6">
    <source>
        <dbReference type="ARBA" id="ARBA00032230"/>
    </source>
</evidence>